<dbReference type="InterPro" id="IPR018683">
    <property type="entry name" value="DUF2169"/>
</dbReference>
<name>A0A4Y6PVB1_PERCE</name>
<evidence type="ECO:0000259" key="1">
    <source>
        <dbReference type="Pfam" id="PF09937"/>
    </source>
</evidence>
<dbReference type="AlphaFoldDB" id="A0A4Y6PVB1"/>
<gene>
    <name evidence="2" type="ORF">FIV42_16400</name>
</gene>
<dbReference type="RefSeq" id="WP_141198734.1">
    <property type="nucleotide sequence ID" value="NZ_CP041186.1"/>
</dbReference>
<dbReference type="OrthoDB" id="233093at2"/>
<protein>
    <submittedName>
        <fullName evidence="2">DUF2169 domain-containing protein</fullName>
    </submittedName>
</protein>
<evidence type="ECO:0000313" key="2">
    <source>
        <dbReference type="EMBL" id="QDG52262.1"/>
    </source>
</evidence>
<dbReference type="EMBL" id="CP041186">
    <property type="protein sequence ID" value="QDG52262.1"/>
    <property type="molecule type" value="Genomic_DNA"/>
</dbReference>
<proteinExistence type="predicted"/>
<accession>A0A4Y6PVB1</accession>
<evidence type="ECO:0000313" key="3">
    <source>
        <dbReference type="Proteomes" id="UP000315995"/>
    </source>
</evidence>
<accession>A0A5B8Y6Z1</accession>
<sequence length="280" mass="30397">MEVVGHPALSARLVMGHRVWGGAPQAVLTAVAKASYAVGAGGELTRVAPADLVMTEQVYNGGADRDEQVVRYESDLVPYKPKADLVVLGEAGGGVSRWVEWLATGGKSLSRDSRDTHWGPSMNPALVTFGWLRADLEPRLLNAGSDLENFDPAQLLPDDFSNAFYNAGVCADMRPPYSNSEPPFDHLSPDQSVHVLSFRDPNDDGSWDDMEGVALRTPAVFPGAHIERRSGGQVSLDMRLDTFVYDRSAAHLDLVWRGALAYAPADLADFGKLVFDWEDA</sequence>
<organism evidence="2 3">
    <name type="scientific">Persicimonas caeni</name>
    <dbReference type="NCBI Taxonomy" id="2292766"/>
    <lineage>
        <taxon>Bacteria</taxon>
        <taxon>Deltaproteobacteria</taxon>
        <taxon>Bradymonadales</taxon>
        <taxon>Bradymonadaceae</taxon>
        <taxon>Persicimonas</taxon>
    </lineage>
</organism>
<dbReference type="Proteomes" id="UP000315995">
    <property type="component" value="Chromosome"/>
</dbReference>
<reference evidence="2 3" key="1">
    <citation type="submission" date="2019-06" db="EMBL/GenBank/DDBJ databases">
        <title>Persicimonas caeni gen. nov., sp. nov., a predatory bacterium isolated from solar saltern.</title>
        <authorList>
            <person name="Wang S."/>
        </authorList>
    </citation>
    <scope>NUCLEOTIDE SEQUENCE [LARGE SCALE GENOMIC DNA]</scope>
    <source>
        <strain evidence="2 3">YN101</strain>
    </source>
</reference>
<keyword evidence="3" id="KW-1185">Reference proteome</keyword>
<dbReference type="Pfam" id="PF09937">
    <property type="entry name" value="DUF2169"/>
    <property type="match status" value="1"/>
</dbReference>
<feature type="domain" description="DUF2169" evidence="1">
    <location>
        <begin position="26"/>
        <end position="91"/>
    </location>
</feature>